<organism evidence="2 4">
    <name type="scientific">Corynebacterium curieae</name>
    <dbReference type="NCBI Taxonomy" id="2913500"/>
    <lineage>
        <taxon>Bacteria</taxon>
        <taxon>Bacillati</taxon>
        <taxon>Actinomycetota</taxon>
        <taxon>Actinomycetes</taxon>
        <taxon>Mycobacteriales</taxon>
        <taxon>Corynebacteriaceae</taxon>
        <taxon>Corynebacterium</taxon>
    </lineage>
</organism>
<feature type="transmembrane region" description="Helical" evidence="1">
    <location>
        <begin position="312"/>
        <end position="331"/>
    </location>
</feature>
<feature type="transmembrane region" description="Helical" evidence="1">
    <location>
        <begin position="383"/>
        <end position="402"/>
    </location>
</feature>
<protein>
    <submittedName>
        <fullName evidence="2">Uncharacterized protein</fullName>
    </submittedName>
</protein>
<feature type="transmembrane region" description="Helical" evidence="1">
    <location>
        <begin position="408"/>
        <end position="431"/>
    </location>
</feature>
<feature type="transmembrane region" description="Helical" evidence="1">
    <location>
        <begin position="140"/>
        <end position="166"/>
    </location>
</feature>
<evidence type="ECO:0000313" key="3">
    <source>
        <dbReference type="EMBL" id="MDV2422964.1"/>
    </source>
</evidence>
<evidence type="ECO:0000313" key="4">
    <source>
        <dbReference type="Proteomes" id="UP001146430"/>
    </source>
</evidence>
<feature type="transmembrane region" description="Helical" evidence="1">
    <location>
        <begin position="337"/>
        <end position="354"/>
    </location>
</feature>
<keyword evidence="1" id="KW-0812">Transmembrane</keyword>
<feature type="transmembrane region" description="Helical" evidence="1">
    <location>
        <begin position="58"/>
        <end position="80"/>
    </location>
</feature>
<dbReference type="EMBL" id="JAVBID010000001">
    <property type="protein sequence ID" value="MDV2422964.1"/>
    <property type="molecule type" value="Genomic_DNA"/>
</dbReference>
<dbReference type="Proteomes" id="UP001185631">
    <property type="component" value="Unassembled WGS sequence"/>
</dbReference>
<name>A0A9X3RRI9_9CORY</name>
<accession>A0A9X3RRI9</accession>
<gene>
    <name evidence="2" type="ORF">L8V01_01695</name>
    <name evidence="3" type="ORF">RAE13_00850</name>
</gene>
<evidence type="ECO:0000256" key="1">
    <source>
        <dbReference type="SAM" id="Phobius"/>
    </source>
</evidence>
<dbReference type="RefSeq" id="WP_269945431.1">
    <property type="nucleotide sequence ID" value="NZ_JAKMUU010000001.1"/>
</dbReference>
<feature type="transmembrane region" description="Helical" evidence="1">
    <location>
        <begin position="178"/>
        <end position="196"/>
    </location>
</feature>
<reference evidence="2" key="1">
    <citation type="submission" date="2022-02" db="EMBL/GenBank/DDBJ databases">
        <title>Corynebacterium sp. from urogenital microbiome.</title>
        <authorList>
            <person name="Cappelli E.A."/>
            <person name="Ribeiro T.G."/>
            <person name="Peixe L."/>
        </authorList>
    </citation>
    <scope>NUCLEOTIDE SEQUENCE</scope>
    <source>
        <strain evidence="2">C8Ua_181</strain>
    </source>
</reference>
<feature type="transmembrane region" description="Helical" evidence="1">
    <location>
        <begin position="21"/>
        <end position="46"/>
    </location>
</feature>
<feature type="transmembrane region" description="Helical" evidence="1">
    <location>
        <begin position="489"/>
        <end position="508"/>
    </location>
</feature>
<sequence length="532" mass="56485">MTSTLLKLHRTLWVRNLKSNASAVLIPICLLLYGLIGMASLAVLAAADISSDSGTGNFHALTAAPAIGTLAFLVITLIMPSGENQLSARELSALPLRLKDITPALAIASVLNLRAPVPVLLTIAYTVIGSVTLAANAQALLILPFVLGMIFALVLTLVLADLAVYVGATAAELSSTTLKVLGSVAVVLLIFGSNRLSSLMDSDFPLGTVGEALAWTPLGAPVGWALSLCQGELVAAIAQFLIAVVSLCVAAWAWQRLLRLQYERRTLAAAQHTRSGKAKGISRFSLGSFSYRSPAAMEFTRSFRYIFRDSRLIGSIIMQPILALIFIFQGINSDSDLPTIGILFLGLFGGLLATNDFGYDGPSLWVKLAAPVRPRTLLYARHWAHLVLSAIVFVILAIVFYILSPDKLQSVCFIAAATGIFISSAGLSLLLTTFNPFATARPGGNMWADKSGYSASAFVSAILSLFIGWTPIIPGVIPMALGYGSNSVLLTLGLVLVIAVPVVCYIVALRVSGKRVDETLPEIYSKVGHWVS</sequence>
<evidence type="ECO:0000313" key="2">
    <source>
        <dbReference type="EMBL" id="MCZ9306199.1"/>
    </source>
</evidence>
<feature type="transmembrane region" description="Helical" evidence="1">
    <location>
        <begin position="452"/>
        <end position="477"/>
    </location>
</feature>
<keyword evidence="1" id="KW-1133">Transmembrane helix</keyword>
<comment type="caution">
    <text evidence="2">The sequence shown here is derived from an EMBL/GenBank/DDBJ whole genome shotgun (WGS) entry which is preliminary data.</text>
</comment>
<proteinExistence type="predicted"/>
<keyword evidence="5" id="KW-1185">Reference proteome</keyword>
<reference evidence="3 5" key="2">
    <citation type="submission" date="2023-08" db="EMBL/GenBank/DDBJ databases">
        <title>Genomic characterization of the C. tuberculostearicum species complex, a ubiquitous member of the human skin microbiome.</title>
        <authorList>
            <person name="Ahmed N."/>
            <person name="Deming C."/>
            <person name="Conlan S."/>
            <person name="Segre J."/>
        </authorList>
    </citation>
    <scope>NUCLEOTIDE SEQUENCE [LARGE SCALE GENOMIC DNA]</scope>
    <source>
        <strain evidence="3 5">CTNIH19</strain>
    </source>
</reference>
<dbReference type="Proteomes" id="UP001146430">
    <property type="component" value="Unassembled WGS sequence"/>
</dbReference>
<feature type="transmembrane region" description="Helical" evidence="1">
    <location>
        <begin position="233"/>
        <end position="254"/>
    </location>
</feature>
<evidence type="ECO:0000313" key="5">
    <source>
        <dbReference type="Proteomes" id="UP001185631"/>
    </source>
</evidence>
<dbReference type="AlphaFoldDB" id="A0A9X3RRI9"/>
<keyword evidence="1" id="KW-0472">Membrane</keyword>
<dbReference type="EMBL" id="JAKMUU010000001">
    <property type="protein sequence ID" value="MCZ9306199.1"/>
    <property type="molecule type" value="Genomic_DNA"/>
</dbReference>